<name>A0ABD2YW09_9GENT</name>
<dbReference type="AlphaFoldDB" id="A0ABD2YW09"/>
<evidence type="ECO:0000313" key="5">
    <source>
        <dbReference type="EMBL" id="KAL3511054.1"/>
    </source>
</evidence>
<reference evidence="5 6" key="1">
    <citation type="submission" date="2024-11" db="EMBL/GenBank/DDBJ databases">
        <title>A near-complete genome assembly of Cinchona calisaya.</title>
        <authorList>
            <person name="Lian D.C."/>
            <person name="Zhao X.W."/>
            <person name="Wei L."/>
        </authorList>
    </citation>
    <scope>NUCLEOTIDE SEQUENCE [LARGE SCALE GENOMIC DNA]</scope>
    <source>
        <tissue evidence="5">Nenye</tissue>
    </source>
</reference>
<feature type="signal peptide" evidence="3">
    <location>
        <begin position="1"/>
        <end position="22"/>
    </location>
</feature>
<evidence type="ECO:0000313" key="6">
    <source>
        <dbReference type="Proteomes" id="UP001630127"/>
    </source>
</evidence>
<organism evidence="5 6">
    <name type="scientific">Cinchona calisaya</name>
    <dbReference type="NCBI Taxonomy" id="153742"/>
    <lineage>
        <taxon>Eukaryota</taxon>
        <taxon>Viridiplantae</taxon>
        <taxon>Streptophyta</taxon>
        <taxon>Embryophyta</taxon>
        <taxon>Tracheophyta</taxon>
        <taxon>Spermatophyta</taxon>
        <taxon>Magnoliopsida</taxon>
        <taxon>eudicotyledons</taxon>
        <taxon>Gunneridae</taxon>
        <taxon>Pentapetalae</taxon>
        <taxon>asterids</taxon>
        <taxon>lamiids</taxon>
        <taxon>Gentianales</taxon>
        <taxon>Rubiaceae</taxon>
        <taxon>Cinchonoideae</taxon>
        <taxon>Cinchoneae</taxon>
        <taxon>Cinchona</taxon>
    </lineage>
</organism>
<dbReference type="Gene3D" id="1.20.58.1040">
    <property type="match status" value="1"/>
</dbReference>
<keyword evidence="1 3" id="KW-0732">Signal</keyword>
<evidence type="ECO:0000256" key="1">
    <source>
        <dbReference type="ARBA" id="ARBA00022729"/>
    </source>
</evidence>
<proteinExistence type="predicted"/>
<protein>
    <recommendedName>
        <fullName evidence="4">X8 domain-containing protein</fullName>
    </recommendedName>
</protein>
<comment type="caution">
    <text evidence="5">The sequence shown here is derived from an EMBL/GenBank/DDBJ whole genome shotgun (WGS) entry which is preliminary data.</text>
</comment>
<dbReference type="SMART" id="SM00768">
    <property type="entry name" value="X8"/>
    <property type="match status" value="1"/>
</dbReference>
<accession>A0ABD2YW09</accession>
<dbReference type="PANTHER" id="PTHR31044:SF60">
    <property type="entry name" value="PLASMODESMATA CALLOSE-BINDING PROTEIN 4"/>
    <property type="match status" value="1"/>
</dbReference>
<dbReference type="InterPro" id="IPR012946">
    <property type="entry name" value="X8"/>
</dbReference>
<feature type="region of interest" description="Disordered" evidence="2">
    <location>
        <begin position="99"/>
        <end position="164"/>
    </location>
</feature>
<feature type="chain" id="PRO_5044887939" description="X8 domain-containing protein" evidence="3">
    <location>
        <begin position="23"/>
        <end position="193"/>
    </location>
</feature>
<evidence type="ECO:0000259" key="4">
    <source>
        <dbReference type="SMART" id="SM00768"/>
    </source>
</evidence>
<feature type="compositionally biased region" description="Low complexity" evidence="2">
    <location>
        <begin position="109"/>
        <end position="148"/>
    </location>
</feature>
<evidence type="ECO:0000256" key="3">
    <source>
        <dbReference type="SAM" id="SignalP"/>
    </source>
</evidence>
<dbReference type="InterPro" id="IPR044788">
    <property type="entry name" value="X8_dom_prot"/>
</dbReference>
<dbReference type="Pfam" id="PF07983">
    <property type="entry name" value="X8"/>
    <property type="match status" value="1"/>
</dbReference>
<dbReference type="GO" id="GO:0009506">
    <property type="term" value="C:plasmodesma"/>
    <property type="evidence" value="ECO:0007669"/>
    <property type="project" value="UniProtKB-ARBA"/>
</dbReference>
<dbReference type="Proteomes" id="UP001630127">
    <property type="component" value="Unassembled WGS sequence"/>
</dbReference>
<evidence type="ECO:0000256" key="2">
    <source>
        <dbReference type="SAM" id="MobiDB-lite"/>
    </source>
</evidence>
<gene>
    <name evidence="5" type="ORF">ACH5RR_030455</name>
</gene>
<dbReference type="PANTHER" id="PTHR31044">
    <property type="entry name" value="BETA-1,3 GLUCANASE"/>
    <property type="match status" value="1"/>
</dbReference>
<feature type="domain" description="X8" evidence="4">
    <location>
        <begin position="23"/>
        <end position="108"/>
    </location>
</feature>
<sequence length="193" mass="19859">MAVLIASLILLFLAMMTGHSDASYCLCNSGVNDTQLQKDIDYACGNGADCTQIQSTAPCYNPNTVKDHCNYAVNSYYQRKGQVPGSCDFSSTAAVSQTAPTTSSGCVYPSSSSNAGTSPSTNPSTSPTTTNPSTSPTTTTPSGTTTTPVFGVGPSANGVTNPDNNAGRVTFHHNLLTPLAATLVFSGLISLRV</sequence>
<keyword evidence="6" id="KW-1185">Reference proteome</keyword>
<dbReference type="EMBL" id="JBJUIK010000012">
    <property type="protein sequence ID" value="KAL3511054.1"/>
    <property type="molecule type" value="Genomic_DNA"/>
</dbReference>